<dbReference type="InterPro" id="IPR004360">
    <property type="entry name" value="Glyas_Fos-R_dOase_dom"/>
</dbReference>
<dbReference type="EMBL" id="LEPB01000004">
    <property type="protein sequence ID" value="RCA10376.1"/>
    <property type="molecule type" value="Genomic_DNA"/>
</dbReference>
<comment type="caution">
    <text evidence="2">The sequence shown here is derived from an EMBL/GenBank/DDBJ whole genome shotgun (WGS) entry which is preliminary data.</text>
</comment>
<evidence type="ECO:0000259" key="1">
    <source>
        <dbReference type="PROSITE" id="PS51819"/>
    </source>
</evidence>
<gene>
    <name evidence="2" type="ORF">EA71_01127</name>
</gene>
<evidence type="ECO:0000313" key="3">
    <source>
        <dbReference type="Proteomes" id="UP000252797"/>
    </source>
</evidence>
<evidence type="ECO:0000313" key="2">
    <source>
        <dbReference type="EMBL" id="RCA10376.1"/>
    </source>
</evidence>
<name>A0A367CD51_9ENTE</name>
<dbReference type="PROSITE" id="PS51819">
    <property type="entry name" value="VOC"/>
    <property type="match status" value="1"/>
</dbReference>
<organism evidence="2 3">
    <name type="scientific">Enterococcus durans</name>
    <dbReference type="NCBI Taxonomy" id="53345"/>
    <lineage>
        <taxon>Bacteria</taxon>
        <taxon>Bacillati</taxon>
        <taxon>Bacillota</taxon>
        <taxon>Bacilli</taxon>
        <taxon>Lactobacillales</taxon>
        <taxon>Enterococcaceae</taxon>
        <taxon>Enterococcus</taxon>
    </lineage>
</organism>
<dbReference type="Gene3D" id="3.10.180.10">
    <property type="entry name" value="2,3-Dihydroxybiphenyl 1,2-Dioxygenase, domain 1"/>
    <property type="match status" value="1"/>
</dbReference>
<proteinExistence type="predicted"/>
<dbReference type="CDD" id="cd07251">
    <property type="entry name" value="VOC_like"/>
    <property type="match status" value="1"/>
</dbReference>
<dbReference type="RefSeq" id="WP_113845463.1">
    <property type="nucleotide sequence ID" value="NZ_LEPB01000004.1"/>
</dbReference>
<dbReference type="PANTHER" id="PTHR36503">
    <property type="entry name" value="BLR2520 PROTEIN"/>
    <property type="match status" value="1"/>
</dbReference>
<feature type="domain" description="VOC" evidence="1">
    <location>
        <begin position="3"/>
        <end position="130"/>
    </location>
</feature>
<dbReference type="PANTHER" id="PTHR36503:SF1">
    <property type="entry name" value="BLR2520 PROTEIN"/>
    <property type="match status" value="1"/>
</dbReference>
<accession>A0A367CD51</accession>
<dbReference type="Proteomes" id="UP000252797">
    <property type="component" value="Unassembled WGS sequence"/>
</dbReference>
<dbReference type="InterPro" id="IPR029068">
    <property type="entry name" value="Glyas_Bleomycin-R_OHBP_Dase"/>
</dbReference>
<reference evidence="2 3" key="1">
    <citation type="submission" date="2015-06" db="EMBL/GenBank/DDBJ databases">
        <title>The Genome Sequence of Enterococcus durans 4EA1.</title>
        <authorList>
            <consortium name="The Broad Institute Genomics Platform"/>
            <consortium name="The Broad Institute Genome Sequencing Center for Infectious Disease"/>
            <person name="Earl A.M."/>
            <person name="Van Tyne D."/>
            <person name="Lebreton F."/>
            <person name="Saavedra J.T."/>
            <person name="Gilmore M.S."/>
            <person name="Manson Mcguire A."/>
            <person name="Clock S."/>
            <person name="Crupain M."/>
            <person name="Rangan U."/>
            <person name="Young S."/>
            <person name="Abouelleil A."/>
            <person name="Cao P."/>
            <person name="Chapman S.B."/>
            <person name="Griggs A."/>
            <person name="Priest M."/>
            <person name="Shea T."/>
            <person name="Wortman J."/>
            <person name="Nusbaum C."/>
            <person name="Birren B."/>
        </authorList>
    </citation>
    <scope>NUCLEOTIDE SEQUENCE [LARGE SCALE GENOMIC DNA]</scope>
    <source>
        <strain evidence="2 3">4EA1</strain>
    </source>
</reference>
<dbReference type="AlphaFoldDB" id="A0A367CD51"/>
<protein>
    <recommendedName>
        <fullName evidence="1">VOC domain-containing protein</fullName>
    </recommendedName>
</protein>
<sequence length="147" mass="16678">MNRINIICLGVSNMQKALAFYKNIGFRTFEKDNNPPIVFFDTQGTKLELYSIDSLARDINADNPPTITNSGFSGITLAINMKSEDEVDNFLKTVIKHGGTLVKQPEKVSWGGYSGYFQDLDGYYWEVAYGPNWKFDDQGMLIIEEEK</sequence>
<dbReference type="Pfam" id="PF00903">
    <property type="entry name" value="Glyoxalase"/>
    <property type="match status" value="1"/>
</dbReference>
<dbReference type="SUPFAM" id="SSF54593">
    <property type="entry name" value="Glyoxalase/Bleomycin resistance protein/Dihydroxybiphenyl dioxygenase"/>
    <property type="match status" value="1"/>
</dbReference>
<dbReference type="InterPro" id="IPR037523">
    <property type="entry name" value="VOC_core"/>
</dbReference>